<dbReference type="EMBL" id="UZAU01000026">
    <property type="status" value="NOT_ANNOTATED_CDS"/>
    <property type="molecule type" value="Genomic_DNA"/>
</dbReference>
<dbReference type="Proteomes" id="UP000596661">
    <property type="component" value="Chromosome 1"/>
</dbReference>
<keyword evidence="2" id="KW-1185">Reference proteome</keyword>
<dbReference type="Gramene" id="novel_model_1463_5bd9a17a.2.5bd9b135">
    <property type="protein sequence ID" value="cds.novel_model_1463_5bd9a17a.2.5bd9b135"/>
    <property type="gene ID" value="novel_gene_809_5bd9a17a"/>
</dbReference>
<sequence length="68" mass="8102">MGKIFLILNVIFFFKKKGENLKVSVSCGRLFCCLLCDFWNFYFVVQRKNLHLFLILLCKMLFLETNIS</sequence>
<protein>
    <submittedName>
        <fullName evidence="1">Uncharacterized protein</fullName>
    </submittedName>
</protein>
<name>A0A803QU99_CANSA</name>
<evidence type="ECO:0000313" key="1">
    <source>
        <dbReference type="EnsemblPlants" id="cds.novel_model_1463_5bd9a17a.2.5bd9b135"/>
    </source>
</evidence>
<reference evidence="1" key="2">
    <citation type="submission" date="2021-03" db="UniProtKB">
        <authorList>
            <consortium name="EnsemblPlants"/>
        </authorList>
    </citation>
    <scope>IDENTIFICATION</scope>
</reference>
<dbReference type="EnsemblPlants" id="novel_model_1463_5bd9a17a.2.5bd9b135">
    <property type="protein sequence ID" value="cds.novel_model_1463_5bd9a17a.2.5bd9b135"/>
    <property type="gene ID" value="novel_gene_809_5bd9a17a"/>
</dbReference>
<accession>A0A803QU99</accession>
<organism evidence="1 2">
    <name type="scientific">Cannabis sativa</name>
    <name type="common">Hemp</name>
    <name type="synonym">Marijuana</name>
    <dbReference type="NCBI Taxonomy" id="3483"/>
    <lineage>
        <taxon>Eukaryota</taxon>
        <taxon>Viridiplantae</taxon>
        <taxon>Streptophyta</taxon>
        <taxon>Embryophyta</taxon>
        <taxon>Tracheophyta</taxon>
        <taxon>Spermatophyta</taxon>
        <taxon>Magnoliopsida</taxon>
        <taxon>eudicotyledons</taxon>
        <taxon>Gunneridae</taxon>
        <taxon>Pentapetalae</taxon>
        <taxon>rosids</taxon>
        <taxon>fabids</taxon>
        <taxon>Rosales</taxon>
        <taxon>Cannabaceae</taxon>
        <taxon>Cannabis</taxon>
    </lineage>
</organism>
<gene>
    <name evidence="1" type="primary">LOC115709450</name>
</gene>
<evidence type="ECO:0000313" key="2">
    <source>
        <dbReference type="Proteomes" id="UP000596661"/>
    </source>
</evidence>
<proteinExistence type="predicted"/>
<reference evidence="1" key="1">
    <citation type="submission" date="2018-11" db="EMBL/GenBank/DDBJ databases">
        <authorList>
            <person name="Grassa J C."/>
        </authorList>
    </citation>
    <scope>NUCLEOTIDE SEQUENCE [LARGE SCALE GENOMIC DNA]</scope>
</reference>
<dbReference type="AlphaFoldDB" id="A0A803QU99"/>